<dbReference type="AlphaFoldDB" id="A0AAW0SWA3"/>
<dbReference type="GO" id="GO:0005815">
    <property type="term" value="C:microtubule organizing center"/>
    <property type="evidence" value="ECO:0007669"/>
    <property type="project" value="TreeGrafter"/>
</dbReference>
<dbReference type="PANTHER" id="PTHR16220:SF0">
    <property type="entry name" value="WD REPEAT-CONTAINING PROTEIN WRAP73"/>
    <property type="match status" value="1"/>
</dbReference>
<evidence type="ECO:0000313" key="2">
    <source>
        <dbReference type="Proteomes" id="UP001487740"/>
    </source>
</evidence>
<dbReference type="EMBL" id="JARAKH010000043">
    <property type="protein sequence ID" value="KAK8379396.1"/>
    <property type="molecule type" value="Genomic_DNA"/>
</dbReference>
<organism evidence="1 2">
    <name type="scientific">Scylla paramamosain</name>
    <name type="common">Mud crab</name>
    <dbReference type="NCBI Taxonomy" id="85552"/>
    <lineage>
        <taxon>Eukaryota</taxon>
        <taxon>Metazoa</taxon>
        <taxon>Ecdysozoa</taxon>
        <taxon>Arthropoda</taxon>
        <taxon>Crustacea</taxon>
        <taxon>Multicrustacea</taxon>
        <taxon>Malacostraca</taxon>
        <taxon>Eumalacostraca</taxon>
        <taxon>Eucarida</taxon>
        <taxon>Decapoda</taxon>
        <taxon>Pleocyemata</taxon>
        <taxon>Brachyura</taxon>
        <taxon>Eubrachyura</taxon>
        <taxon>Portunoidea</taxon>
        <taxon>Portunidae</taxon>
        <taxon>Portuninae</taxon>
        <taxon>Scylla</taxon>
    </lineage>
</organism>
<dbReference type="PANTHER" id="PTHR16220">
    <property type="entry name" value="WD REPEAT PROTEIN 8-RELATED"/>
    <property type="match status" value="1"/>
</dbReference>
<name>A0AAW0SWA3_SCYPA</name>
<proteinExistence type="predicted"/>
<dbReference type="Proteomes" id="UP001487740">
    <property type="component" value="Unassembled WGS sequence"/>
</dbReference>
<sequence>MAWDPRSSRLALITGTSHLYFWSPLGTVVVAVPNGPHLHLTSLRWHPFGKCLLANERKHLSVCFLDPPRQPSLKPLPP</sequence>
<accession>A0AAW0SWA3</accession>
<dbReference type="InterPro" id="IPR052778">
    <property type="entry name" value="Centrosome-WD_assoc"/>
</dbReference>
<evidence type="ECO:0000313" key="1">
    <source>
        <dbReference type="EMBL" id="KAK8379396.1"/>
    </source>
</evidence>
<comment type="caution">
    <text evidence="1">The sequence shown here is derived from an EMBL/GenBank/DDBJ whole genome shotgun (WGS) entry which is preliminary data.</text>
</comment>
<reference evidence="1 2" key="1">
    <citation type="submission" date="2023-03" db="EMBL/GenBank/DDBJ databases">
        <title>High-quality genome of Scylla paramamosain provides insights in environmental adaptation.</title>
        <authorList>
            <person name="Zhang L."/>
        </authorList>
    </citation>
    <scope>NUCLEOTIDE SEQUENCE [LARGE SCALE GENOMIC DNA]</scope>
    <source>
        <strain evidence="1">LZ_2023a</strain>
        <tissue evidence="1">Muscle</tissue>
    </source>
</reference>
<dbReference type="GO" id="GO:1990811">
    <property type="term" value="C:MWP complex"/>
    <property type="evidence" value="ECO:0007669"/>
    <property type="project" value="TreeGrafter"/>
</dbReference>
<protein>
    <submittedName>
        <fullName evidence="1">Uncharacterized protein</fullName>
    </submittedName>
</protein>
<keyword evidence="2" id="KW-1185">Reference proteome</keyword>
<dbReference type="SUPFAM" id="SSF101898">
    <property type="entry name" value="NHL repeat"/>
    <property type="match status" value="1"/>
</dbReference>
<gene>
    <name evidence="1" type="ORF">O3P69_019357</name>
</gene>